<organism evidence="2 3">
    <name type="scientific">Pseudonocardia ailaonensis</name>
    <dbReference type="NCBI Taxonomy" id="367279"/>
    <lineage>
        <taxon>Bacteria</taxon>
        <taxon>Bacillati</taxon>
        <taxon>Actinomycetota</taxon>
        <taxon>Actinomycetes</taxon>
        <taxon>Pseudonocardiales</taxon>
        <taxon>Pseudonocardiaceae</taxon>
        <taxon>Pseudonocardia</taxon>
    </lineage>
</organism>
<evidence type="ECO:0000313" key="2">
    <source>
        <dbReference type="EMBL" id="GAA1878737.1"/>
    </source>
</evidence>
<evidence type="ECO:0000313" key="3">
    <source>
        <dbReference type="Proteomes" id="UP001500449"/>
    </source>
</evidence>
<proteinExistence type="predicted"/>
<name>A0ABN2NNU7_9PSEU</name>
<sequence>MPQAPTPVVGRGCVNLRCEGPGLRRTVSVMDTDFVQLMVTERRHTLEAEAANARLARLARATRPARRVRAPRHPRPVGAYAP</sequence>
<feature type="compositionally biased region" description="Basic residues" evidence="1">
    <location>
        <begin position="63"/>
        <end position="75"/>
    </location>
</feature>
<accession>A0ABN2NNU7</accession>
<dbReference type="Proteomes" id="UP001500449">
    <property type="component" value="Unassembled WGS sequence"/>
</dbReference>
<evidence type="ECO:0000256" key="1">
    <source>
        <dbReference type="SAM" id="MobiDB-lite"/>
    </source>
</evidence>
<feature type="region of interest" description="Disordered" evidence="1">
    <location>
        <begin position="62"/>
        <end position="82"/>
    </location>
</feature>
<dbReference type="EMBL" id="BAAAQK010000028">
    <property type="protein sequence ID" value="GAA1878737.1"/>
    <property type="molecule type" value="Genomic_DNA"/>
</dbReference>
<keyword evidence="3" id="KW-1185">Reference proteome</keyword>
<reference evidence="2 3" key="1">
    <citation type="journal article" date="2019" name="Int. J. Syst. Evol. Microbiol.">
        <title>The Global Catalogue of Microorganisms (GCM) 10K type strain sequencing project: providing services to taxonomists for standard genome sequencing and annotation.</title>
        <authorList>
            <consortium name="The Broad Institute Genomics Platform"/>
            <consortium name="The Broad Institute Genome Sequencing Center for Infectious Disease"/>
            <person name="Wu L."/>
            <person name="Ma J."/>
        </authorList>
    </citation>
    <scope>NUCLEOTIDE SEQUENCE [LARGE SCALE GENOMIC DNA]</scope>
    <source>
        <strain evidence="2 3">JCM 16009</strain>
    </source>
</reference>
<protein>
    <submittedName>
        <fullName evidence="2">Uncharacterized protein</fullName>
    </submittedName>
</protein>
<gene>
    <name evidence="2" type="ORF">GCM10009836_70160</name>
</gene>
<comment type="caution">
    <text evidence="2">The sequence shown here is derived from an EMBL/GenBank/DDBJ whole genome shotgun (WGS) entry which is preliminary data.</text>
</comment>